<name>A0A3N4UHP6_9BURK</name>
<keyword evidence="8" id="KW-1185">Reference proteome</keyword>
<dbReference type="GO" id="GO:0050661">
    <property type="term" value="F:NADP binding"/>
    <property type="evidence" value="ECO:0007669"/>
    <property type="project" value="InterPro"/>
</dbReference>
<evidence type="ECO:0000259" key="5">
    <source>
        <dbReference type="Pfam" id="PF03446"/>
    </source>
</evidence>
<dbReference type="PANTHER" id="PTHR43060:SF15">
    <property type="entry name" value="3-HYDROXYISOBUTYRATE DEHYDROGENASE-LIKE 1, MITOCHONDRIAL-RELATED"/>
    <property type="match status" value="1"/>
</dbReference>
<dbReference type="Pfam" id="PF14833">
    <property type="entry name" value="NAD_binding_11"/>
    <property type="match status" value="1"/>
</dbReference>
<dbReference type="OrthoDB" id="9777604at2"/>
<dbReference type="InterPro" id="IPR015815">
    <property type="entry name" value="HIBADH-related"/>
</dbReference>
<evidence type="ECO:0000256" key="3">
    <source>
        <dbReference type="ARBA" id="ARBA00023027"/>
    </source>
</evidence>
<dbReference type="GO" id="GO:0016491">
    <property type="term" value="F:oxidoreductase activity"/>
    <property type="evidence" value="ECO:0007669"/>
    <property type="project" value="UniProtKB-KW"/>
</dbReference>
<accession>A0A3N4UHP6</accession>
<dbReference type="AlphaFoldDB" id="A0A3N4UHP6"/>
<dbReference type="GO" id="GO:0016054">
    <property type="term" value="P:organic acid catabolic process"/>
    <property type="evidence" value="ECO:0007669"/>
    <property type="project" value="UniProtKB-ARBA"/>
</dbReference>
<evidence type="ECO:0000256" key="4">
    <source>
        <dbReference type="PIRSR" id="PIRSR000103-1"/>
    </source>
</evidence>
<dbReference type="Proteomes" id="UP000272193">
    <property type="component" value="Unassembled WGS sequence"/>
</dbReference>
<dbReference type="InterPro" id="IPR013328">
    <property type="entry name" value="6PGD_dom2"/>
</dbReference>
<keyword evidence="3" id="KW-0520">NAD</keyword>
<feature type="domain" description="6-phosphogluconate dehydrogenase NADP-binding" evidence="5">
    <location>
        <begin position="16"/>
        <end position="189"/>
    </location>
</feature>
<dbReference type="InterPro" id="IPR008927">
    <property type="entry name" value="6-PGluconate_DH-like_C_sf"/>
</dbReference>
<dbReference type="InterPro" id="IPR002204">
    <property type="entry name" value="3-OH-isobutyrate_DH-rel_CS"/>
</dbReference>
<dbReference type="InterPro" id="IPR036291">
    <property type="entry name" value="NAD(P)-bd_dom_sf"/>
</dbReference>
<gene>
    <name evidence="7" type="ORF">EDC62_1801</name>
</gene>
<organism evidence="7 8">
    <name type="scientific">Tibeticola sediminis</name>
    <dbReference type="NCBI Taxonomy" id="1917811"/>
    <lineage>
        <taxon>Bacteria</taxon>
        <taxon>Pseudomonadati</taxon>
        <taxon>Pseudomonadota</taxon>
        <taxon>Betaproteobacteria</taxon>
        <taxon>Burkholderiales</taxon>
        <taxon>Comamonadaceae</taxon>
        <taxon>Tibeticola</taxon>
    </lineage>
</organism>
<dbReference type="InterPro" id="IPR006115">
    <property type="entry name" value="6PGDH_NADP-bd"/>
</dbReference>
<dbReference type="InterPro" id="IPR029154">
    <property type="entry name" value="HIBADH-like_NADP-bd"/>
</dbReference>
<evidence type="ECO:0000313" key="8">
    <source>
        <dbReference type="Proteomes" id="UP000272193"/>
    </source>
</evidence>
<dbReference type="GO" id="GO:0051287">
    <property type="term" value="F:NAD binding"/>
    <property type="evidence" value="ECO:0007669"/>
    <property type="project" value="InterPro"/>
</dbReference>
<proteinExistence type="inferred from homology"/>
<sequence length="313" mass="33188">MSSIAPRTYEPTKPCRVAFLGLGVMGYPMAGHLARAGHTVTVYNRTAAKAQAWCDEFAAGDRSRMADTPRAAAQGADVVFCCVGNDDDLRAVALGTPEGAGARRADGAFSGMHAGAVFVDHTTASADVARELAQVAHEQHLAFIDAPVSGGQAGAQNGALTIMCGGPEPVFERVRPLMMAYARAATLMGGHGAGQLTKMVNQICIAGLVQALAEGIAFGQKAGLDMNLVLDVIGKGAAQSWQMDNRGKTMVADRFDFGFAVDWMRKDLALVLEEARRNGSSLPVTALVDQFYADVQRMGGRRWDTSSLIKRLR</sequence>
<feature type="domain" description="3-hydroxyisobutyrate dehydrogenase-like NAD-binding" evidence="6">
    <location>
        <begin position="192"/>
        <end position="311"/>
    </location>
</feature>
<evidence type="ECO:0000256" key="1">
    <source>
        <dbReference type="ARBA" id="ARBA00009080"/>
    </source>
</evidence>
<dbReference type="SUPFAM" id="SSF51735">
    <property type="entry name" value="NAD(P)-binding Rossmann-fold domains"/>
    <property type="match status" value="1"/>
</dbReference>
<dbReference type="Gene3D" id="1.10.1040.10">
    <property type="entry name" value="N-(1-d-carboxylethyl)-l-norvaline Dehydrogenase, domain 2"/>
    <property type="match status" value="1"/>
</dbReference>
<dbReference type="PROSITE" id="PS00895">
    <property type="entry name" value="3_HYDROXYISOBUT_DH"/>
    <property type="match status" value="1"/>
</dbReference>
<comment type="similarity">
    <text evidence="1">Belongs to the HIBADH-related family.</text>
</comment>
<evidence type="ECO:0000259" key="6">
    <source>
        <dbReference type="Pfam" id="PF14833"/>
    </source>
</evidence>
<dbReference type="PANTHER" id="PTHR43060">
    <property type="entry name" value="3-HYDROXYISOBUTYRATE DEHYDROGENASE-LIKE 1, MITOCHONDRIAL-RELATED"/>
    <property type="match status" value="1"/>
</dbReference>
<dbReference type="EMBL" id="RKQL01000004">
    <property type="protein sequence ID" value="RPE66729.1"/>
    <property type="molecule type" value="Genomic_DNA"/>
</dbReference>
<evidence type="ECO:0000313" key="7">
    <source>
        <dbReference type="EMBL" id="RPE66729.1"/>
    </source>
</evidence>
<dbReference type="SUPFAM" id="SSF48179">
    <property type="entry name" value="6-phosphogluconate dehydrogenase C-terminal domain-like"/>
    <property type="match status" value="1"/>
</dbReference>
<keyword evidence="2" id="KW-0560">Oxidoreductase</keyword>
<protein>
    <submittedName>
        <fullName evidence="7">3-hydroxyisobutyrate dehydrogenase/2-hydroxy-3-oxopropionate reductase</fullName>
    </submittedName>
</protein>
<comment type="caution">
    <text evidence="7">The sequence shown here is derived from an EMBL/GenBank/DDBJ whole genome shotgun (WGS) entry which is preliminary data.</text>
</comment>
<dbReference type="PIRSF" id="PIRSF000103">
    <property type="entry name" value="HIBADH"/>
    <property type="match status" value="1"/>
</dbReference>
<dbReference type="Pfam" id="PF03446">
    <property type="entry name" value="NAD_binding_2"/>
    <property type="match status" value="1"/>
</dbReference>
<feature type="active site" evidence="4">
    <location>
        <position position="198"/>
    </location>
</feature>
<evidence type="ECO:0000256" key="2">
    <source>
        <dbReference type="ARBA" id="ARBA00023002"/>
    </source>
</evidence>
<dbReference type="Gene3D" id="3.40.50.720">
    <property type="entry name" value="NAD(P)-binding Rossmann-like Domain"/>
    <property type="match status" value="1"/>
</dbReference>
<reference evidence="7 8" key="1">
    <citation type="submission" date="2018-11" db="EMBL/GenBank/DDBJ databases">
        <title>Genomic Encyclopedia of Type Strains, Phase IV (KMG-IV): sequencing the most valuable type-strain genomes for metagenomic binning, comparative biology and taxonomic classification.</title>
        <authorList>
            <person name="Goeker M."/>
        </authorList>
    </citation>
    <scope>NUCLEOTIDE SEQUENCE [LARGE SCALE GENOMIC DNA]</scope>
    <source>
        <strain evidence="7 8">DSM 101684</strain>
    </source>
</reference>
<dbReference type="RefSeq" id="WP_124222839.1">
    <property type="nucleotide sequence ID" value="NZ_RKQL01000004.1"/>
</dbReference>